<dbReference type="Pfam" id="PF00078">
    <property type="entry name" value="RVT_1"/>
    <property type="match status" value="1"/>
</dbReference>
<evidence type="ECO:0000313" key="3">
    <source>
        <dbReference type="Proteomes" id="UP000299102"/>
    </source>
</evidence>
<dbReference type="InterPro" id="IPR000477">
    <property type="entry name" value="RT_dom"/>
</dbReference>
<keyword evidence="2" id="KW-0808">Transferase</keyword>
<dbReference type="Proteomes" id="UP000299102">
    <property type="component" value="Unassembled WGS sequence"/>
</dbReference>
<sequence>MSIHKPGKPRDLPASYRPISLLSGLGKLFEKILKTRLSDHLLGKGLIIDEQFGFRPAHSCPQQVLRLVEYVSEGFETERSTVAIFFDVAKAFDRVWQAANRHFTFRHERTHSTRRLIRAGVPQGSTLSPAVPRTQTMYRDRRRLASNSRYSRTIPRSFTEVGIGAPDSPSLLQRALTS</sequence>
<reference evidence="2 3" key="1">
    <citation type="journal article" date="2019" name="Commun. Biol.">
        <title>The bagworm genome reveals a unique fibroin gene that provides high tensile strength.</title>
        <authorList>
            <person name="Kono N."/>
            <person name="Nakamura H."/>
            <person name="Ohtoshi R."/>
            <person name="Tomita M."/>
            <person name="Numata K."/>
            <person name="Arakawa K."/>
        </authorList>
    </citation>
    <scope>NUCLEOTIDE SEQUENCE [LARGE SCALE GENOMIC DNA]</scope>
</reference>
<evidence type="ECO:0000259" key="1">
    <source>
        <dbReference type="PROSITE" id="PS50878"/>
    </source>
</evidence>
<dbReference type="EMBL" id="BGZK01000953">
    <property type="protein sequence ID" value="GBP66279.1"/>
    <property type="molecule type" value="Genomic_DNA"/>
</dbReference>
<organism evidence="2 3">
    <name type="scientific">Eumeta variegata</name>
    <name type="common">Bagworm moth</name>
    <name type="synonym">Eumeta japonica</name>
    <dbReference type="NCBI Taxonomy" id="151549"/>
    <lineage>
        <taxon>Eukaryota</taxon>
        <taxon>Metazoa</taxon>
        <taxon>Ecdysozoa</taxon>
        <taxon>Arthropoda</taxon>
        <taxon>Hexapoda</taxon>
        <taxon>Insecta</taxon>
        <taxon>Pterygota</taxon>
        <taxon>Neoptera</taxon>
        <taxon>Endopterygota</taxon>
        <taxon>Lepidoptera</taxon>
        <taxon>Glossata</taxon>
        <taxon>Ditrysia</taxon>
        <taxon>Tineoidea</taxon>
        <taxon>Psychidae</taxon>
        <taxon>Oiketicinae</taxon>
        <taxon>Eumeta</taxon>
    </lineage>
</organism>
<feature type="domain" description="Reverse transcriptase" evidence="1">
    <location>
        <begin position="1"/>
        <end position="178"/>
    </location>
</feature>
<gene>
    <name evidence="2" type="primary">RTase</name>
    <name evidence="2" type="ORF">EVAR_41074_1</name>
</gene>
<comment type="caution">
    <text evidence="2">The sequence shown here is derived from an EMBL/GenBank/DDBJ whole genome shotgun (WGS) entry which is preliminary data.</text>
</comment>
<dbReference type="PROSITE" id="PS50878">
    <property type="entry name" value="RT_POL"/>
    <property type="match status" value="1"/>
</dbReference>
<name>A0A4C1XVK4_EUMVA</name>
<dbReference type="OrthoDB" id="6627636at2759"/>
<keyword evidence="2" id="KW-0695">RNA-directed DNA polymerase</keyword>
<dbReference type="GO" id="GO:0003964">
    <property type="term" value="F:RNA-directed DNA polymerase activity"/>
    <property type="evidence" value="ECO:0007669"/>
    <property type="project" value="UniProtKB-KW"/>
</dbReference>
<evidence type="ECO:0000313" key="2">
    <source>
        <dbReference type="EMBL" id="GBP66279.1"/>
    </source>
</evidence>
<accession>A0A4C1XVK4</accession>
<dbReference type="AlphaFoldDB" id="A0A4C1XVK4"/>
<dbReference type="STRING" id="151549.A0A4C1XVK4"/>
<dbReference type="CDD" id="cd01650">
    <property type="entry name" value="RT_nLTR_like"/>
    <property type="match status" value="1"/>
</dbReference>
<keyword evidence="2" id="KW-0548">Nucleotidyltransferase</keyword>
<keyword evidence="3" id="KW-1185">Reference proteome</keyword>
<proteinExistence type="predicted"/>
<protein>
    <submittedName>
        <fullName evidence="2">Probable RNA-directed DNA polymerase from transposon BS</fullName>
    </submittedName>
</protein>
<dbReference type="PANTHER" id="PTHR19446">
    <property type="entry name" value="REVERSE TRANSCRIPTASES"/>
    <property type="match status" value="1"/>
</dbReference>